<evidence type="ECO:0000256" key="3">
    <source>
        <dbReference type="SAM" id="MobiDB-lite"/>
    </source>
</evidence>
<dbReference type="SMART" id="SM00698">
    <property type="entry name" value="MORN"/>
    <property type="match status" value="3"/>
</dbReference>
<dbReference type="Pfam" id="PF02493">
    <property type="entry name" value="MORN"/>
    <property type="match status" value="3"/>
</dbReference>
<feature type="compositionally biased region" description="Basic and acidic residues" evidence="3">
    <location>
        <begin position="26"/>
        <end position="37"/>
    </location>
</feature>
<accession>A0A8S1VU38</accession>
<dbReference type="PANTHER" id="PTHR23084">
    <property type="entry name" value="PHOSPHATIDYLINOSITOL-4-PHOSPHATE 5-KINASE RELATED"/>
    <property type="match status" value="1"/>
</dbReference>
<keyword evidence="1" id="KW-0677">Repeat</keyword>
<protein>
    <submittedName>
        <fullName evidence="4">Uncharacterized protein</fullName>
    </submittedName>
</protein>
<evidence type="ECO:0000256" key="1">
    <source>
        <dbReference type="ARBA" id="ARBA00022737"/>
    </source>
</evidence>
<feature type="coiled-coil region" evidence="2">
    <location>
        <begin position="358"/>
        <end position="385"/>
    </location>
</feature>
<dbReference type="Proteomes" id="UP000683925">
    <property type="component" value="Unassembled WGS sequence"/>
</dbReference>
<dbReference type="AlphaFoldDB" id="A0A8S1VU38"/>
<evidence type="ECO:0000256" key="2">
    <source>
        <dbReference type="SAM" id="Coils"/>
    </source>
</evidence>
<evidence type="ECO:0000313" key="4">
    <source>
        <dbReference type="EMBL" id="CAD8177936.1"/>
    </source>
</evidence>
<keyword evidence="5" id="KW-1185">Reference proteome</keyword>
<keyword evidence="2" id="KW-0175">Coiled coil</keyword>
<gene>
    <name evidence="4" type="ORF">POCTA_138.1.T0700045</name>
</gene>
<dbReference type="OMA" id="RHEIADG"/>
<evidence type="ECO:0000313" key="5">
    <source>
        <dbReference type="Proteomes" id="UP000683925"/>
    </source>
</evidence>
<feature type="region of interest" description="Disordered" evidence="3">
    <location>
        <begin position="20"/>
        <end position="56"/>
    </location>
</feature>
<comment type="caution">
    <text evidence="4">The sequence shown here is derived from an EMBL/GenBank/DDBJ whole genome shotgun (WGS) entry which is preliminary data.</text>
</comment>
<dbReference type="InterPro" id="IPR003409">
    <property type="entry name" value="MORN"/>
</dbReference>
<name>A0A8S1VU38_PAROT</name>
<sequence length="418" mass="48259">MGQVLASDYVELYAIQENPNNQSMRSAHDKSKIDHSQVSHVAPPIQPKPKPNQTKSANIDQIKGLRIYLSQEITNEFPDLDPVSYQRHEIADGEYYGKFQSQNREGDGVLSLKKKPMQKGQNDQEQLYKFFGTYRNGQAAGNGYAFFHYDYSLWGEVQKNEFKGKAILKTKDNQTYQGIWDERKLKYGIIQTQHYKYVGQFKDGLRDGLGECHYSDGTIVKGNWKQDNLDQLCQIEYPDHTVFSGHFFEGMKHGFGLLKQKNQVFFGEFDCNVKHGLGLLSQPEDIQMNQSQHKQKYSEALYVQGVPKGIYCTYTEKENKLWFLIKDNNEIEKLDHVTEKRGLAELLSPIQENNQPPVKSLEAQKVELEKAVQEMIGKVNEIQNNSNQFMSLEKQMDSQTIKLGQLATYQDWIDQNKQ</sequence>
<organism evidence="4 5">
    <name type="scientific">Paramecium octaurelia</name>
    <dbReference type="NCBI Taxonomy" id="43137"/>
    <lineage>
        <taxon>Eukaryota</taxon>
        <taxon>Sar</taxon>
        <taxon>Alveolata</taxon>
        <taxon>Ciliophora</taxon>
        <taxon>Intramacronucleata</taxon>
        <taxon>Oligohymenophorea</taxon>
        <taxon>Peniculida</taxon>
        <taxon>Parameciidae</taxon>
        <taxon>Paramecium</taxon>
    </lineage>
</organism>
<dbReference type="OrthoDB" id="287477at2759"/>
<dbReference type="PANTHER" id="PTHR23084:SF263">
    <property type="entry name" value="MORN REPEAT-CONTAINING PROTEIN 1"/>
    <property type="match status" value="1"/>
</dbReference>
<dbReference type="EMBL" id="CAJJDP010000069">
    <property type="protein sequence ID" value="CAD8177936.1"/>
    <property type="molecule type" value="Genomic_DNA"/>
</dbReference>
<proteinExistence type="predicted"/>
<reference evidence="4" key="1">
    <citation type="submission" date="2021-01" db="EMBL/GenBank/DDBJ databases">
        <authorList>
            <consortium name="Genoscope - CEA"/>
            <person name="William W."/>
        </authorList>
    </citation>
    <scope>NUCLEOTIDE SEQUENCE</scope>
</reference>